<proteinExistence type="predicted"/>
<name>A0ACC0Q4K7_RHOML</name>
<protein>
    <submittedName>
        <fullName evidence="1">Uncharacterized protein</fullName>
    </submittedName>
</protein>
<evidence type="ECO:0000313" key="1">
    <source>
        <dbReference type="EMBL" id="KAI8571812.1"/>
    </source>
</evidence>
<reference evidence="1" key="1">
    <citation type="submission" date="2022-02" db="EMBL/GenBank/DDBJ databases">
        <title>Plant Genome Project.</title>
        <authorList>
            <person name="Zhang R.-G."/>
        </authorList>
    </citation>
    <scope>NUCLEOTIDE SEQUENCE</scope>
    <source>
        <strain evidence="1">AT1</strain>
    </source>
</reference>
<accession>A0ACC0Q4K7</accession>
<evidence type="ECO:0000313" key="2">
    <source>
        <dbReference type="Proteomes" id="UP001062846"/>
    </source>
</evidence>
<organism evidence="1 2">
    <name type="scientific">Rhododendron molle</name>
    <name type="common">Chinese azalea</name>
    <name type="synonym">Azalea mollis</name>
    <dbReference type="NCBI Taxonomy" id="49168"/>
    <lineage>
        <taxon>Eukaryota</taxon>
        <taxon>Viridiplantae</taxon>
        <taxon>Streptophyta</taxon>
        <taxon>Embryophyta</taxon>
        <taxon>Tracheophyta</taxon>
        <taxon>Spermatophyta</taxon>
        <taxon>Magnoliopsida</taxon>
        <taxon>eudicotyledons</taxon>
        <taxon>Gunneridae</taxon>
        <taxon>Pentapetalae</taxon>
        <taxon>asterids</taxon>
        <taxon>Ericales</taxon>
        <taxon>Ericaceae</taxon>
        <taxon>Ericoideae</taxon>
        <taxon>Rhodoreae</taxon>
        <taxon>Rhododendron</taxon>
    </lineage>
</organism>
<comment type="caution">
    <text evidence="1">The sequence shown here is derived from an EMBL/GenBank/DDBJ whole genome shotgun (WGS) entry which is preliminary data.</text>
</comment>
<sequence>MSSSSAQVAHSPSVQPLRSDRRRRPLRQPCGRLFSAPDFDLTHRSRFLLHDPSDAMGLTGLLILPQPKSKPKRELEPRKLRQNRVSDKQPIDSKLAMSDHDS</sequence>
<keyword evidence="2" id="KW-1185">Reference proteome</keyword>
<gene>
    <name evidence="1" type="ORF">RHMOL_Rhmol01G0148300</name>
</gene>
<dbReference type="EMBL" id="CM046388">
    <property type="protein sequence ID" value="KAI8571812.1"/>
    <property type="molecule type" value="Genomic_DNA"/>
</dbReference>
<dbReference type="Proteomes" id="UP001062846">
    <property type="component" value="Chromosome 1"/>
</dbReference>